<dbReference type="RefSeq" id="WP_220168978.1">
    <property type="nucleotide sequence ID" value="NZ_JAIBOA010000018.1"/>
</dbReference>
<feature type="transmembrane region" description="Helical" evidence="2">
    <location>
        <begin position="99"/>
        <end position="125"/>
    </location>
</feature>
<protein>
    <submittedName>
        <fullName evidence="3">Uncharacterized protein</fullName>
    </submittedName>
</protein>
<keyword evidence="2" id="KW-0472">Membrane</keyword>
<organism evidence="3 4">
    <name type="scientific">Actinomadura parmotrematis</name>
    <dbReference type="NCBI Taxonomy" id="2864039"/>
    <lineage>
        <taxon>Bacteria</taxon>
        <taxon>Bacillati</taxon>
        <taxon>Actinomycetota</taxon>
        <taxon>Actinomycetes</taxon>
        <taxon>Streptosporangiales</taxon>
        <taxon>Thermomonosporaceae</taxon>
        <taxon>Actinomadura</taxon>
    </lineage>
</organism>
<feature type="transmembrane region" description="Helical" evidence="2">
    <location>
        <begin position="131"/>
        <end position="147"/>
    </location>
</feature>
<name>A0ABS7FZ69_9ACTN</name>
<keyword evidence="4" id="KW-1185">Reference proteome</keyword>
<proteinExistence type="predicted"/>
<evidence type="ECO:0000256" key="1">
    <source>
        <dbReference type="SAM" id="MobiDB-lite"/>
    </source>
</evidence>
<evidence type="ECO:0000313" key="3">
    <source>
        <dbReference type="EMBL" id="MBW8485737.1"/>
    </source>
</evidence>
<reference evidence="3 4" key="1">
    <citation type="submission" date="2021-07" db="EMBL/GenBank/DDBJ databases">
        <title>Actinomadura sp. PM05-2 isolated from lichen.</title>
        <authorList>
            <person name="Somphong A."/>
            <person name="Phongsopitanun W."/>
            <person name="Tanasupawat S."/>
            <person name="Peongsungnone V."/>
        </authorList>
    </citation>
    <scope>NUCLEOTIDE SEQUENCE [LARGE SCALE GENOMIC DNA]</scope>
    <source>
        <strain evidence="3 4">PM05-2</strain>
    </source>
</reference>
<evidence type="ECO:0000313" key="4">
    <source>
        <dbReference type="Proteomes" id="UP000774570"/>
    </source>
</evidence>
<comment type="caution">
    <text evidence="3">The sequence shown here is derived from an EMBL/GenBank/DDBJ whole genome shotgun (WGS) entry which is preliminary data.</text>
</comment>
<dbReference type="EMBL" id="JAIBOA010000018">
    <property type="protein sequence ID" value="MBW8485737.1"/>
    <property type="molecule type" value="Genomic_DNA"/>
</dbReference>
<feature type="transmembrane region" description="Helical" evidence="2">
    <location>
        <begin position="40"/>
        <end position="62"/>
    </location>
</feature>
<keyword evidence="2" id="KW-0812">Transmembrane</keyword>
<gene>
    <name evidence="3" type="ORF">K1Y72_25375</name>
</gene>
<evidence type="ECO:0000256" key="2">
    <source>
        <dbReference type="SAM" id="Phobius"/>
    </source>
</evidence>
<dbReference type="Proteomes" id="UP000774570">
    <property type="component" value="Unassembled WGS sequence"/>
</dbReference>
<feature type="transmembrane region" description="Helical" evidence="2">
    <location>
        <begin position="68"/>
        <end position="87"/>
    </location>
</feature>
<accession>A0ABS7FZ69</accession>
<feature type="region of interest" description="Disordered" evidence="1">
    <location>
        <begin position="1"/>
        <end position="24"/>
    </location>
</feature>
<keyword evidence="2" id="KW-1133">Transmembrane helix</keyword>
<sequence length="160" mass="16925">MNGEMRPAASGFARRFPATGSGRRAYPDQVRHSWKGPILLVLRATVLFFALYVLTAFVLGLFGPVPLVGHAGAVAVAALLTGTAVWAGDRAPAAQGRLLLLFLRTAGTCVVLFLAITFCVGNLGLVGRYEVLLFLGVALAASYLGVWRRGQRNAVRAVTG</sequence>